<dbReference type="AlphaFoldDB" id="A0A399SSY5"/>
<dbReference type="PANTHER" id="PTHR43143">
    <property type="entry name" value="METALLOPHOSPHOESTERASE, CALCINEURIN SUPERFAMILY"/>
    <property type="match status" value="1"/>
</dbReference>
<gene>
    <name evidence="2" type="ORF">D1614_16165</name>
</gene>
<dbReference type="Gene3D" id="3.60.21.10">
    <property type="match status" value="1"/>
</dbReference>
<dbReference type="PROSITE" id="PS51257">
    <property type="entry name" value="PROKAR_LIPOPROTEIN"/>
    <property type="match status" value="1"/>
</dbReference>
<evidence type="ECO:0000313" key="2">
    <source>
        <dbReference type="EMBL" id="RIJ46970.1"/>
    </source>
</evidence>
<organism evidence="2 3">
    <name type="scientific">Maribellus luteus</name>
    <dbReference type="NCBI Taxonomy" id="2305463"/>
    <lineage>
        <taxon>Bacteria</taxon>
        <taxon>Pseudomonadati</taxon>
        <taxon>Bacteroidota</taxon>
        <taxon>Bacteroidia</taxon>
        <taxon>Marinilabiliales</taxon>
        <taxon>Prolixibacteraceae</taxon>
        <taxon>Maribellus</taxon>
    </lineage>
</organism>
<dbReference type="InterPro" id="IPR051918">
    <property type="entry name" value="STPP_CPPED1"/>
</dbReference>
<dbReference type="RefSeq" id="WP_119439011.1">
    <property type="nucleotide sequence ID" value="NZ_QWGR01000010.1"/>
</dbReference>
<feature type="chain" id="PRO_5017430746" evidence="1">
    <location>
        <begin position="26"/>
        <end position="321"/>
    </location>
</feature>
<dbReference type="PANTHER" id="PTHR43143:SF1">
    <property type="entry name" value="SERINE_THREONINE-PROTEIN PHOSPHATASE CPPED1"/>
    <property type="match status" value="1"/>
</dbReference>
<keyword evidence="1" id="KW-0732">Signal</keyword>
<feature type="signal peptide" evidence="1">
    <location>
        <begin position="1"/>
        <end position="25"/>
    </location>
</feature>
<keyword evidence="3" id="KW-1185">Reference proteome</keyword>
<proteinExistence type="predicted"/>
<accession>A0A399SSY5</accession>
<evidence type="ECO:0000313" key="3">
    <source>
        <dbReference type="Proteomes" id="UP000265926"/>
    </source>
</evidence>
<comment type="caution">
    <text evidence="2">The sequence shown here is derived from an EMBL/GenBank/DDBJ whole genome shotgun (WGS) entry which is preliminary data.</text>
</comment>
<dbReference type="OrthoDB" id="9816081at2"/>
<dbReference type="SUPFAM" id="SSF56300">
    <property type="entry name" value="Metallo-dependent phosphatases"/>
    <property type="match status" value="1"/>
</dbReference>
<dbReference type="Proteomes" id="UP000265926">
    <property type="component" value="Unassembled WGS sequence"/>
</dbReference>
<dbReference type="InterPro" id="IPR029052">
    <property type="entry name" value="Metallo-depent_PP-like"/>
</dbReference>
<protein>
    <submittedName>
        <fullName evidence="2">Metallophosphoesterase</fullName>
    </submittedName>
</protein>
<reference evidence="2 3" key="1">
    <citation type="submission" date="2018-08" db="EMBL/GenBank/DDBJ databases">
        <title>Pallidiluteibacterium maritimus gen. nov., sp. nov., isolated from coastal sediment.</title>
        <authorList>
            <person name="Zhou L.Y."/>
        </authorList>
    </citation>
    <scope>NUCLEOTIDE SEQUENCE [LARGE SCALE GENOMIC DNA]</scope>
    <source>
        <strain evidence="2 3">XSD2</strain>
    </source>
</reference>
<sequence>MRKLRTFFWTSIVVLAFASCAPKQADVVTFGICTDVHLPTMHDSEYRIRTFIDSMKATQPDFIIELGDFIIPKEQYAGYFDTWNSFEGEKYHVIGNHEMDGGTSREAALAYRNMKSSYYSFEKNGFHFIVLDGNDKKNPDVKGYQQFIGPEQVAWLKNDLENTKFPVIVFSHQGLILYPGADENYGVENYREIQTILEKHNADHPKQKVIACFNGHTHWDVADQVNGIYYITLTSMAYHWLGDDYVHVRYSDEVDKNFKWIKYTAPFKEPLWAVVEISSEGYIKIKGRESEWVGPSPWELGYPEQFKQYMRPAISDRYLKF</sequence>
<dbReference type="EMBL" id="QWGR01000010">
    <property type="protein sequence ID" value="RIJ46970.1"/>
    <property type="molecule type" value="Genomic_DNA"/>
</dbReference>
<evidence type="ECO:0000256" key="1">
    <source>
        <dbReference type="SAM" id="SignalP"/>
    </source>
</evidence>
<name>A0A399SSY5_9BACT</name>